<evidence type="ECO:0000313" key="6">
    <source>
        <dbReference type="EMBL" id="KIM20941.1"/>
    </source>
</evidence>
<dbReference type="OrthoDB" id="407298at2759"/>
<evidence type="ECO:0000313" key="7">
    <source>
        <dbReference type="Proteomes" id="UP000054097"/>
    </source>
</evidence>
<evidence type="ECO:0000256" key="2">
    <source>
        <dbReference type="ARBA" id="ARBA00022723"/>
    </source>
</evidence>
<dbReference type="GO" id="GO:0034440">
    <property type="term" value="P:lipid oxidation"/>
    <property type="evidence" value="ECO:0007669"/>
    <property type="project" value="InterPro"/>
</dbReference>
<evidence type="ECO:0000256" key="1">
    <source>
        <dbReference type="ARBA" id="ARBA00021175"/>
    </source>
</evidence>
<dbReference type="InterPro" id="IPR000907">
    <property type="entry name" value="LipOase"/>
</dbReference>
<dbReference type="AlphaFoldDB" id="A0A0C3ANT9"/>
<protein>
    <recommendedName>
        <fullName evidence="1">Manganese lipoxygenase</fullName>
    </recommendedName>
</protein>
<dbReference type="GO" id="GO:0043651">
    <property type="term" value="P:linoleic acid metabolic process"/>
    <property type="evidence" value="ECO:0007669"/>
    <property type="project" value="UniProtKB-ARBA"/>
</dbReference>
<sequence length="690" mass="78036">MSHSVLKALFGATPHTVSPKLREWDKGIVGAELIKQGIFPRKHSSDVNGLINALIHPQSSKSHRLTTGTIQGTKMAVTEVYSRIMDRFSSFFDIANFESSIPQKIEFDIKKILYTFQEPGSDKFSPHLNMVPLFDQVPLVSIFDAMRLADTASVIFRIIPESFVEWAHGDPIRDSIAGIEQRNRELRISGTDTYNEPNIGERSDWYSDKVFAQQQFTGPNPTTIARASQDWVSQFSRAAQVQRNNHIVQILTEGLTDGSLFIQDCSYFRKAWNAAPDEIMASDNGERFACASVTLFRLNKEGVLHPLAIVLDYRGSMDNSVVVFNRRLLPTDSTWSEASDWPWRYAKTCAQVSDWTRHEITVHLVHTHFVEEVVIVATQRCIPTEHIVFRLLEPHWLKTLSLNAVGRSTLVPFVIAKLAGVKDDQVYAFMRHAYATFDWEKQYVPRDLEARGFPLDELTPGNKKFHNYMYGRNMILMWRVLRNFVASVLATTYTSDAQVAQDEAIREWCIEMRSQSGGQMSTFPIITTIESLVDTVTMCIHIASPQHTAVNYLQDYYQAFVIHKPPCLFSPLPTSLNALNTYKEKDLLAALPLKNPVEWLLASHVPHLLSYRVAEDQNLVNYAASIARLAQQGADNGEPGEAEIASAATRLLQHLIELIQVFKKNSDEMDDQTVPYNVMNPEATAVSILI</sequence>
<dbReference type="HOGENOM" id="CLU_009802_0_0_1"/>
<proteinExistence type="predicted"/>
<dbReference type="Pfam" id="PF00305">
    <property type="entry name" value="Lipoxygenase"/>
    <property type="match status" value="1"/>
</dbReference>
<feature type="domain" description="Lipoxygenase" evidence="5">
    <location>
        <begin position="205"/>
        <end position="690"/>
    </location>
</feature>
<gene>
    <name evidence="6" type="ORF">M408DRAFT_333751</name>
</gene>
<evidence type="ECO:0000259" key="5">
    <source>
        <dbReference type="PROSITE" id="PS51393"/>
    </source>
</evidence>
<dbReference type="Gene3D" id="3.10.450.60">
    <property type="match status" value="1"/>
</dbReference>
<evidence type="ECO:0000256" key="3">
    <source>
        <dbReference type="ARBA" id="ARBA00022964"/>
    </source>
</evidence>
<accession>A0A0C3ANT9</accession>
<dbReference type="InterPro" id="IPR013819">
    <property type="entry name" value="LipOase_C"/>
</dbReference>
<reference evidence="7" key="2">
    <citation type="submission" date="2015-01" db="EMBL/GenBank/DDBJ databases">
        <title>Evolutionary Origins and Diversification of the Mycorrhizal Mutualists.</title>
        <authorList>
            <consortium name="DOE Joint Genome Institute"/>
            <consortium name="Mycorrhizal Genomics Consortium"/>
            <person name="Kohler A."/>
            <person name="Kuo A."/>
            <person name="Nagy L.G."/>
            <person name="Floudas D."/>
            <person name="Copeland A."/>
            <person name="Barry K.W."/>
            <person name="Cichocki N."/>
            <person name="Veneault-Fourrey C."/>
            <person name="LaButti K."/>
            <person name="Lindquist E.A."/>
            <person name="Lipzen A."/>
            <person name="Lundell T."/>
            <person name="Morin E."/>
            <person name="Murat C."/>
            <person name="Riley R."/>
            <person name="Ohm R."/>
            <person name="Sun H."/>
            <person name="Tunlid A."/>
            <person name="Henrissat B."/>
            <person name="Grigoriev I.V."/>
            <person name="Hibbett D.S."/>
            <person name="Martin F."/>
        </authorList>
    </citation>
    <scope>NUCLEOTIDE SEQUENCE [LARGE SCALE GENOMIC DNA]</scope>
    <source>
        <strain evidence="7">MAFF 305830</strain>
    </source>
</reference>
<dbReference type="Gene3D" id="1.20.245.10">
    <property type="entry name" value="Lipoxygenase-1, Domain 5"/>
    <property type="match status" value="1"/>
</dbReference>
<dbReference type="STRING" id="933852.A0A0C3ANT9"/>
<dbReference type="GO" id="GO:0046872">
    <property type="term" value="F:metal ion binding"/>
    <property type="evidence" value="ECO:0007669"/>
    <property type="project" value="UniProtKB-KW"/>
</dbReference>
<reference evidence="6 7" key="1">
    <citation type="submission" date="2014-04" db="EMBL/GenBank/DDBJ databases">
        <authorList>
            <consortium name="DOE Joint Genome Institute"/>
            <person name="Kuo A."/>
            <person name="Zuccaro A."/>
            <person name="Kohler A."/>
            <person name="Nagy L.G."/>
            <person name="Floudas D."/>
            <person name="Copeland A."/>
            <person name="Barry K.W."/>
            <person name="Cichocki N."/>
            <person name="Veneault-Fourrey C."/>
            <person name="LaButti K."/>
            <person name="Lindquist E.A."/>
            <person name="Lipzen A."/>
            <person name="Lundell T."/>
            <person name="Morin E."/>
            <person name="Murat C."/>
            <person name="Sun H."/>
            <person name="Tunlid A."/>
            <person name="Henrissat B."/>
            <person name="Grigoriev I.V."/>
            <person name="Hibbett D.S."/>
            <person name="Martin F."/>
            <person name="Nordberg H.P."/>
            <person name="Cantor M.N."/>
            <person name="Hua S.X."/>
        </authorList>
    </citation>
    <scope>NUCLEOTIDE SEQUENCE [LARGE SCALE GENOMIC DNA]</scope>
    <source>
        <strain evidence="6 7">MAFF 305830</strain>
    </source>
</reference>
<dbReference type="PROSITE" id="PS51393">
    <property type="entry name" value="LIPOXYGENASE_3"/>
    <property type="match status" value="1"/>
</dbReference>
<keyword evidence="3" id="KW-0223">Dioxygenase</keyword>
<evidence type="ECO:0000256" key="4">
    <source>
        <dbReference type="ARBA" id="ARBA00023002"/>
    </source>
</evidence>
<dbReference type="EMBL" id="KN824400">
    <property type="protein sequence ID" value="KIM20941.1"/>
    <property type="molecule type" value="Genomic_DNA"/>
</dbReference>
<dbReference type="Proteomes" id="UP000054097">
    <property type="component" value="Unassembled WGS sequence"/>
</dbReference>
<dbReference type="SUPFAM" id="SSF48484">
    <property type="entry name" value="Lipoxigenase"/>
    <property type="match status" value="1"/>
</dbReference>
<dbReference type="PANTHER" id="PTHR11771">
    <property type="entry name" value="LIPOXYGENASE"/>
    <property type="match status" value="1"/>
</dbReference>
<organism evidence="6 7">
    <name type="scientific">Serendipita vermifera MAFF 305830</name>
    <dbReference type="NCBI Taxonomy" id="933852"/>
    <lineage>
        <taxon>Eukaryota</taxon>
        <taxon>Fungi</taxon>
        <taxon>Dikarya</taxon>
        <taxon>Basidiomycota</taxon>
        <taxon>Agaricomycotina</taxon>
        <taxon>Agaricomycetes</taxon>
        <taxon>Sebacinales</taxon>
        <taxon>Serendipitaceae</taxon>
        <taxon>Serendipita</taxon>
    </lineage>
</organism>
<dbReference type="GO" id="GO:0016702">
    <property type="term" value="F:oxidoreductase activity, acting on single donors with incorporation of molecular oxygen, incorporation of two atoms of oxygen"/>
    <property type="evidence" value="ECO:0007669"/>
    <property type="project" value="InterPro"/>
</dbReference>
<keyword evidence="2" id="KW-0479">Metal-binding</keyword>
<keyword evidence="7" id="KW-1185">Reference proteome</keyword>
<dbReference type="InterPro" id="IPR036226">
    <property type="entry name" value="LipOase_C_sf"/>
</dbReference>
<name>A0A0C3ANT9_SERVB</name>
<keyword evidence="4" id="KW-0560">Oxidoreductase</keyword>